<dbReference type="AlphaFoldDB" id="A0A484KTP8"/>
<protein>
    <submittedName>
        <fullName evidence="1">Uncharacterized protein</fullName>
    </submittedName>
</protein>
<evidence type="ECO:0000313" key="1">
    <source>
        <dbReference type="EMBL" id="VFQ65486.1"/>
    </source>
</evidence>
<gene>
    <name evidence="1" type="ORF">CCAM_LOCUS7262</name>
</gene>
<proteinExistence type="predicted"/>
<evidence type="ECO:0000313" key="2">
    <source>
        <dbReference type="Proteomes" id="UP000595140"/>
    </source>
</evidence>
<reference evidence="1 2" key="1">
    <citation type="submission" date="2018-04" db="EMBL/GenBank/DDBJ databases">
        <authorList>
            <person name="Vogel A."/>
        </authorList>
    </citation>
    <scope>NUCLEOTIDE SEQUENCE [LARGE SCALE GENOMIC DNA]</scope>
</reference>
<accession>A0A484KTP8</accession>
<dbReference type="Proteomes" id="UP000595140">
    <property type="component" value="Unassembled WGS sequence"/>
</dbReference>
<dbReference type="EMBL" id="OOIL02000462">
    <property type="protein sequence ID" value="VFQ65486.1"/>
    <property type="molecule type" value="Genomic_DNA"/>
</dbReference>
<keyword evidence="2" id="KW-1185">Reference proteome</keyword>
<name>A0A484KTP8_9ASTE</name>
<organism evidence="1 2">
    <name type="scientific">Cuscuta campestris</name>
    <dbReference type="NCBI Taxonomy" id="132261"/>
    <lineage>
        <taxon>Eukaryota</taxon>
        <taxon>Viridiplantae</taxon>
        <taxon>Streptophyta</taxon>
        <taxon>Embryophyta</taxon>
        <taxon>Tracheophyta</taxon>
        <taxon>Spermatophyta</taxon>
        <taxon>Magnoliopsida</taxon>
        <taxon>eudicotyledons</taxon>
        <taxon>Gunneridae</taxon>
        <taxon>Pentapetalae</taxon>
        <taxon>asterids</taxon>
        <taxon>lamiids</taxon>
        <taxon>Solanales</taxon>
        <taxon>Convolvulaceae</taxon>
        <taxon>Cuscuteae</taxon>
        <taxon>Cuscuta</taxon>
        <taxon>Cuscuta subgen. Grammica</taxon>
        <taxon>Cuscuta sect. Cleistogrammica</taxon>
    </lineage>
</organism>
<sequence>MQLLTWRMAERCDPVDDDDTMGLIGDEAMDMALIFGRRGRQKIQPVRQQPFAGDAQRKEKKMFKGATIGDECLEEVFKEERE</sequence>